<dbReference type="GO" id="GO:0004029">
    <property type="term" value="F:aldehyde dehydrogenase (NAD+) activity"/>
    <property type="evidence" value="ECO:0007669"/>
    <property type="project" value="TreeGrafter"/>
</dbReference>
<dbReference type="CDD" id="cd05266">
    <property type="entry name" value="SDR_a4"/>
    <property type="match status" value="1"/>
</dbReference>
<dbReference type="GO" id="GO:0005737">
    <property type="term" value="C:cytoplasm"/>
    <property type="evidence" value="ECO:0007669"/>
    <property type="project" value="TreeGrafter"/>
</dbReference>
<feature type="domain" description="NAD-dependent epimerase/dehydratase" evidence="1">
    <location>
        <begin position="9"/>
        <end position="180"/>
    </location>
</feature>
<proteinExistence type="predicted"/>
<dbReference type="InterPro" id="IPR051783">
    <property type="entry name" value="NAD(P)-dependent_oxidoreduct"/>
</dbReference>
<dbReference type="PANTHER" id="PTHR48079">
    <property type="entry name" value="PROTEIN YEEZ"/>
    <property type="match status" value="1"/>
</dbReference>
<dbReference type="Proteomes" id="UP000186905">
    <property type="component" value="Unassembled WGS sequence"/>
</dbReference>
<dbReference type="PANTHER" id="PTHR48079:SF6">
    <property type="entry name" value="NAD(P)-BINDING DOMAIN-CONTAINING PROTEIN-RELATED"/>
    <property type="match status" value="1"/>
</dbReference>
<dbReference type="InterPro" id="IPR001509">
    <property type="entry name" value="Epimerase_deHydtase"/>
</dbReference>
<dbReference type="STRING" id="1903952.BIT28_22140"/>
<comment type="caution">
    <text evidence="2">The sequence shown here is derived from an EMBL/GenBank/DDBJ whole genome shotgun (WGS) entry which is preliminary data.</text>
</comment>
<evidence type="ECO:0000259" key="1">
    <source>
        <dbReference type="Pfam" id="PF01370"/>
    </source>
</evidence>
<name>A0A1Q9GGB1_9GAMM</name>
<dbReference type="Pfam" id="PF01370">
    <property type="entry name" value="Epimerase"/>
    <property type="match status" value="1"/>
</dbReference>
<evidence type="ECO:0000313" key="3">
    <source>
        <dbReference type="Proteomes" id="UP000186905"/>
    </source>
</evidence>
<dbReference type="OrthoDB" id="751203at2"/>
<dbReference type="EMBL" id="MJIL01000087">
    <property type="protein sequence ID" value="OLQ73426.1"/>
    <property type="molecule type" value="Genomic_DNA"/>
</dbReference>
<gene>
    <name evidence="2" type="ORF">BIT28_22140</name>
</gene>
<dbReference type="SUPFAM" id="SSF51735">
    <property type="entry name" value="NAD(P)-binding Rossmann-fold domains"/>
    <property type="match status" value="1"/>
</dbReference>
<sequence>MRVSICGCGWLGLPLAKHLVQIGYETYGSSRDRNRISQLAAAGIHGVELSLPIENPQAESCDGRQGQYADFFNTDVLVINVPPGRGEDADAAFVAKIKSLSAAAQAYGCKRIVFISTTSVYGSVAGEITESTAPVPDTASGKAHRLLEQWLHEQWGEEVVVLRLAGLIGPDRHPVKFLSGRTALANGAEPVNLVHLDDCIQAISCAIACWPTQPVLHLAAPSHPSRQAYYTKMAMLAGLPLPDFAPSVVVQGKEINAEQTFAVLGLEVTHPDLMAMSPEYD</sequence>
<protein>
    <submittedName>
        <fullName evidence="2">Protein yeeZ</fullName>
    </submittedName>
</protein>
<evidence type="ECO:0000313" key="2">
    <source>
        <dbReference type="EMBL" id="OLQ73426.1"/>
    </source>
</evidence>
<reference evidence="2 3" key="1">
    <citation type="submission" date="2016-09" db="EMBL/GenBank/DDBJ databases">
        <title>Photobacterium proteolyticum sp. nov. a protease producing bacterium isolated from ocean sediments of Laizhou Bay.</title>
        <authorList>
            <person name="Li Y."/>
        </authorList>
    </citation>
    <scope>NUCLEOTIDE SEQUENCE [LARGE SCALE GENOMIC DNA]</scope>
    <source>
        <strain evidence="2 3">13-12</strain>
    </source>
</reference>
<organism evidence="2 3">
    <name type="scientific">Photobacterium proteolyticum</name>
    <dbReference type="NCBI Taxonomy" id="1903952"/>
    <lineage>
        <taxon>Bacteria</taxon>
        <taxon>Pseudomonadati</taxon>
        <taxon>Pseudomonadota</taxon>
        <taxon>Gammaproteobacteria</taxon>
        <taxon>Vibrionales</taxon>
        <taxon>Vibrionaceae</taxon>
        <taxon>Photobacterium</taxon>
    </lineage>
</organism>
<keyword evidence="3" id="KW-1185">Reference proteome</keyword>
<dbReference type="Gene3D" id="3.40.50.720">
    <property type="entry name" value="NAD(P)-binding Rossmann-like Domain"/>
    <property type="match status" value="1"/>
</dbReference>
<accession>A0A1Q9GGB1</accession>
<dbReference type="InterPro" id="IPR036291">
    <property type="entry name" value="NAD(P)-bd_dom_sf"/>
</dbReference>
<dbReference type="AlphaFoldDB" id="A0A1Q9GGB1"/>